<dbReference type="EMBL" id="JACKWZ010000048">
    <property type="protein sequence ID" value="KAF9418998.1"/>
    <property type="molecule type" value="Genomic_DNA"/>
</dbReference>
<accession>A0A835GLA4</accession>
<comment type="caution">
    <text evidence="2">The sequence shown here is derived from an EMBL/GenBank/DDBJ whole genome shotgun (WGS) entry which is preliminary data.</text>
</comment>
<protein>
    <submittedName>
        <fullName evidence="2">Uncharacterized protein</fullName>
    </submittedName>
</protein>
<evidence type="ECO:0000313" key="3">
    <source>
        <dbReference type="Proteomes" id="UP000648187"/>
    </source>
</evidence>
<dbReference type="AlphaFoldDB" id="A0A835GLA4"/>
<evidence type="ECO:0000256" key="1">
    <source>
        <dbReference type="SAM" id="SignalP"/>
    </source>
</evidence>
<evidence type="ECO:0000313" key="2">
    <source>
        <dbReference type="EMBL" id="KAF9418998.1"/>
    </source>
</evidence>
<reference evidence="2" key="1">
    <citation type="submission" date="2020-08" db="EMBL/GenBank/DDBJ databases">
        <title>Spodoptera exigua strain:BAW_Kor-Di-RS1 Genome sequencing and assembly.</title>
        <authorList>
            <person name="Kim J."/>
            <person name="Nam H.Y."/>
            <person name="Kwon M."/>
            <person name="Choi J.H."/>
            <person name="Cho S.R."/>
            <person name="Kim G.-H."/>
        </authorList>
    </citation>
    <scope>NUCLEOTIDE SEQUENCE</scope>
    <source>
        <strain evidence="2">BAW_Kor-Di-RS1</strain>
        <tissue evidence="2">Whole-body</tissue>
    </source>
</reference>
<sequence length="73" mass="8189">MTGKVLSVLLISKVLVASLEMDPTTHQDLGIKTLETRPFGSQFLFINLNLFSSFRQENDVIAQLIVTINESKH</sequence>
<proteinExistence type="predicted"/>
<keyword evidence="3" id="KW-1185">Reference proteome</keyword>
<name>A0A835GLA4_SPOEX</name>
<keyword evidence="1" id="KW-0732">Signal</keyword>
<feature type="signal peptide" evidence="1">
    <location>
        <begin position="1"/>
        <end position="18"/>
    </location>
</feature>
<organism evidence="2 3">
    <name type="scientific">Spodoptera exigua</name>
    <name type="common">Beet armyworm</name>
    <name type="synonym">Noctua fulgens</name>
    <dbReference type="NCBI Taxonomy" id="7107"/>
    <lineage>
        <taxon>Eukaryota</taxon>
        <taxon>Metazoa</taxon>
        <taxon>Ecdysozoa</taxon>
        <taxon>Arthropoda</taxon>
        <taxon>Hexapoda</taxon>
        <taxon>Insecta</taxon>
        <taxon>Pterygota</taxon>
        <taxon>Neoptera</taxon>
        <taxon>Endopterygota</taxon>
        <taxon>Lepidoptera</taxon>
        <taxon>Glossata</taxon>
        <taxon>Ditrysia</taxon>
        <taxon>Noctuoidea</taxon>
        <taxon>Noctuidae</taxon>
        <taxon>Amphipyrinae</taxon>
        <taxon>Spodoptera</taxon>
    </lineage>
</organism>
<gene>
    <name evidence="2" type="ORF">HW555_004325</name>
</gene>
<dbReference type="Proteomes" id="UP000648187">
    <property type="component" value="Unassembled WGS sequence"/>
</dbReference>
<feature type="chain" id="PRO_5032936503" evidence="1">
    <location>
        <begin position="19"/>
        <end position="73"/>
    </location>
</feature>